<name>A0A1U9NM29_9BACT</name>
<evidence type="ECO:0000313" key="4">
    <source>
        <dbReference type="Proteomes" id="UP000189674"/>
    </source>
</evidence>
<keyword evidence="4" id="KW-1185">Reference proteome</keyword>
<feature type="domain" description="Tc1-like transposase DDE" evidence="2">
    <location>
        <begin position="25"/>
        <end position="150"/>
    </location>
</feature>
<dbReference type="OrthoDB" id="286470at2"/>
<dbReference type="InterPro" id="IPR047655">
    <property type="entry name" value="Transpos_IS630-like"/>
</dbReference>
<dbReference type="Gene3D" id="3.30.420.10">
    <property type="entry name" value="Ribonuclease H-like superfamily/Ribonuclease H"/>
    <property type="match status" value="1"/>
</dbReference>
<evidence type="ECO:0000313" key="3">
    <source>
        <dbReference type="EMBL" id="AQT68885.1"/>
    </source>
</evidence>
<evidence type="ECO:0000259" key="2">
    <source>
        <dbReference type="Pfam" id="PF13358"/>
    </source>
</evidence>
<dbReference type="InterPro" id="IPR036397">
    <property type="entry name" value="RNaseH_sf"/>
</dbReference>
<dbReference type="GO" id="GO:0003676">
    <property type="term" value="F:nucleic acid binding"/>
    <property type="evidence" value="ECO:0007669"/>
    <property type="project" value="InterPro"/>
</dbReference>
<dbReference type="Pfam" id="PF13358">
    <property type="entry name" value="DDE_3"/>
    <property type="match status" value="1"/>
</dbReference>
<dbReference type="InterPro" id="IPR038717">
    <property type="entry name" value="Tc1-like_DDE_dom"/>
</dbReference>
<feature type="region of interest" description="Disordered" evidence="1">
    <location>
        <begin position="1"/>
        <end position="34"/>
    </location>
</feature>
<proteinExistence type="predicted"/>
<dbReference type="AlphaFoldDB" id="A0A1U9NM29"/>
<dbReference type="RefSeq" id="WP_146662251.1">
    <property type="nucleotide sequence ID" value="NZ_CP019791.1"/>
</dbReference>
<protein>
    <recommendedName>
        <fullName evidence="2">Tc1-like transposase DDE domain-containing protein</fullName>
    </recommendedName>
</protein>
<organism evidence="3 4">
    <name type="scientific">Anaerohalosphaera lusitana</name>
    <dbReference type="NCBI Taxonomy" id="1936003"/>
    <lineage>
        <taxon>Bacteria</taxon>
        <taxon>Pseudomonadati</taxon>
        <taxon>Planctomycetota</taxon>
        <taxon>Phycisphaerae</taxon>
        <taxon>Sedimentisphaerales</taxon>
        <taxon>Anaerohalosphaeraceae</taxon>
        <taxon>Anaerohalosphaera</taxon>
    </lineage>
</organism>
<evidence type="ECO:0000256" key="1">
    <source>
        <dbReference type="SAM" id="MobiDB-lite"/>
    </source>
</evidence>
<reference evidence="4" key="1">
    <citation type="submission" date="2017-02" db="EMBL/GenBank/DDBJ databases">
        <title>Comparative genomics and description of representatives of a novel lineage of planctomycetes thriving in anoxic sediments.</title>
        <authorList>
            <person name="Spring S."/>
            <person name="Bunk B."/>
            <person name="Sproer C."/>
        </authorList>
    </citation>
    <scope>NUCLEOTIDE SEQUENCE [LARGE SCALE GENOMIC DNA]</scope>
    <source>
        <strain evidence="4">ST-NAGAB-D1</strain>
    </source>
</reference>
<gene>
    <name evidence="3" type="ORF">STSP2_02062</name>
</gene>
<dbReference type="KEGG" id="alus:STSP2_02062"/>
<dbReference type="Proteomes" id="UP000189674">
    <property type="component" value="Chromosome"/>
</dbReference>
<dbReference type="NCBIfam" id="NF033545">
    <property type="entry name" value="transpos_IS630"/>
    <property type="match status" value="1"/>
</dbReference>
<accession>A0A1U9NM29</accession>
<feature type="compositionally biased region" description="Low complexity" evidence="1">
    <location>
        <begin position="20"/>
        <end position="29"/>
    </location>
</feature>
<dbReference type="EMBL" id="CP019791">
    <property type="protein sequence ID" value="AQT68885.1"/>
    <property type="molecule type" value="Genomic_DNA"/>
</dbReference>
<dbReference type="STRING" id="1936003.STSP2_02062"/>
<sequence>METSAILGQRRRNSRKAKTDSSSDTVSDVWAPKGSRPTAVKQTEYDWVYIFGAVNPVNGKSSAVITPTVNTDYMNHHLRFISEEAGKDVHVVLVLDQAGWHIAKQLVVPKNISLLHLPAYSPELNPIERLWAYMKSHYLSNRVYKNYEEIFNAGTVAWNNITSEMFCSICNTEWIKHEN</sequence>